<dbReference type="InterPro" id="IPR036453">
    <property type="entry name" value="GluRdtase_dimer_dom_sf"/>
</dbReference>
<dbReference type="EMBL" id="LGTE01000001">
    <property type="protein sequence ID" value="KNZ71016.1"/>
    <property type="molecule type" value="Genomic_DNA"/>
</dbReference>
<dbReference type="PIRSF" id="PIRSF000445">
    <property type="entry name" value="4pyrrol_synth_GluRdtase"/>
    <property type="match status" value="1"/>
</dbReference>
<feature type="domain" description="Tetrapyrrole biosynthesis glutamyl-tRNA reductase dimerisation" evidence="16">
    <location>
        <begin position="321"/>
        <end position="420"/>
    </location>
</feature>
<evidence type="ECO:0000256" key="12">
    <source>
        <dbReference type="PIRSR" id="PIRSR000445-3"/>
    </source>
</evidence>
<evidence type="ECO:0000256" key="15">
    <source>
        <dbReference type="SAM" id="MobiDB-lite"/>
    </source>
</evidence>
<evidence type="ECO:0000256" key="7">
    <source>
        <dbReference type="ARBA" id="ARBA00047464"/>
    </source>
</evidence>
<feature type="binding site" evidence="9 11">
    <location>
        <position position="109"/>
    </location>
    <ligand>
        <name>substrate</name>
    </ligand>
</feature>
<name>A0A0L6W6D1_9FIRM</name>
<comment type="function">
    <text evidence="9">Catalyzes the NADPH-dependent reduction of glutamyl-tRNA(Glu) to glutamate 1-semialdehyde (GSA).</text>
</comment>
<keyword evidence="20" id="KW-1185">Reference proteome</keyword>
<evidence type="ECO:0000256" key="8">
    <source>
        <dbReference type="ARBA" id="ARBA00068659"/>
    </source>
</evidence>
<dbReference type="PANTHER" id="PTHR43013:SF1">
    <property type="entry name" value="GLUTAMYL-TRNA REDUCTASE"/>
    <property type="match status" value="1"/>
</dbReference>
<dbReference type="SUPFAM" id="SSF69075">
    <property type="entry name" value="Glutamyl tRNA-reductase dimerization domain"/>
    <property type="match status" value="1"/>
</dbReference>
<evidence type="ECO:0000259" key="18">
    <source>
        <dbReference type="Pfam" id="PF05201"/>
    </source>
</evidence>
<dbReference type="PATRIC" id="fig|281456.6.peg.88"/>
<dbReference type="InterPro" id="IPR006151">
    <property type="entry name" value="Shikm_DH/Glu-tRNA_Rdtase"/>
</dbReference>
<dbReference type="GO" id="GO:0050661">
    <property type="term" value="F:NADP binding"/>
    <property type="evidence" value="ECO:0007669"/>
    <property type="project" value="InterPro"/>
</dbReference>
<proteinExistence type="inferred from homology"/>
<evidence type="ECO:0000256" key="10">
    <source>
        <dbReference type="PIRSR" id="PIRSR000445-1"/>
    </source>
</evidence>
<feature type="active site" description="Nucleophile" evidence="9 10">
    <location>
        <position position="50"/>
    </location>
</feature>
<dbReference type="Pfam" id="PF01488">
    <property type="entry name" value="Shikimate_DH"/>
    <property type="match status" value="1"/>
</dbReference>
<dbReference type="PANTHER" id="PTHR43013">
    <property type="entry name" value="GLUTAMYL-TRNA REDUCTASE"/>
    <property type="match status" value="1"/>
</dbReference>
<dbReference type="InterPro" id="IPR015896">
    <property type="entry name" value="4pyrrol_synth_GluRdtase_dimer"/>
</dbReference>
<dbReference type="HAMAP" id="MF_00087">
    <property type="entry name" value="Glu_tRNA_reductase"/>
    <property type="match status" value="1"/>
</dbReference>
<feature type="binding site" evidence="9 11">
    <location>
        <position position="120"/>
    </location>
    <ligand>
        <name>substrate</name>
    </ligand>
</feature>
<dbReference type="CDD" id="cd05213">
    <property type="entry name" value="NAD_bind_Glutamyl_tRNA_reduct"/>
    <property type="match status" value="1"/>
</dbReference>
<evidence type="ECO:0000313" key="19">
    <source>
        <dbReference type="EMBL" id="KNZ71016.1"/>
    </source>
</evidence>
<gene>
    <name evidence="9" type="primary">hemA</name>
    <name evidence="19" type="ORF">Tfer_0086</name>
</gene>
<accession>A0A0L6W6D1</accession>
<dbReference type="InterPro" id="IPR000343">
    <property type="entry name" value="4pyrrol_synth_GluRdtase"/>
</dbReference>
<dbReference type="InterPro" id="IPR015895">
    <property type="entry name" value="4pyrrol_synth_GluRdtase_N"/>
</dbReference>
<sequence length="458" mass="50731">MYLIVVGLNHKTAPVEIREKLSFPEHSLAEALAEVKKIKAVRGCAILSTCNRTEVYAAVLDVEQGLRGIREFLAKRCRLSASEIQNYLYNYTLFDVINHLFRVASGLDSMILGETQILGQVRRAYEIACELGATNGVLNTLFLRAITVGKRVRTETEIDRNAVSISYAAVELAKQIFEDGIQGRSVLIVGAGKMSELTAKHLVANGVSTVLVSNRSYDRAVCLAKVFGGKAVKFDELFTYMETADIVISATAATHCIIKPQDIENVMKKRNNKKMFIIDIAVPRDVDPAVGSIEGVSLYDIDDLKNVVDSNLSQREKEARKAEKIIKNEIDEFWKWLSSQFATPTIAALKKRGEEIKQKEITRAFNRLGNLTDREKKVISSMANSIVNQLLHDPVIQLKHYAPTHQGHLYTEILQKLFNLDVPGQKILEGQTGQPQSGDLQAERAAAGHGQAGQSHTG</sequence>
<dbReference type="GO" id="GO:0008883">
    <property type="term" value="F:glutamyl-tRNA reductase activity"/>
    <property type="evidence" value="ECO:0007669"/>
    <property type="project" value="UniProtKB-UniRule"/>
</dbReference>
<dbReference type="SUPFAM" id="SSF69742">
    <property type="entry name" value="Glutamyl tRNA-reductase catalytic, N-terminal domain"/>
    <property type="match status" value="1"/>
</dbReference>
<dbReference type="SUPFAM" id="SSF51735">
    <property type="entry name" value="NAD(P)-binding Rossmann-fold domains"/>
    <property type="match status" value="1"/>
</dbReference>
<dbReference type="NCBIfam" id="NF000744">
    <property type="entry name" value="PRK00045.1-3"/>
    <property type="match status" value="1"/>
</dbReference>
<evidence type="ECO:0000256" key="9">
    <source>
        <dbReference type="HAMAP-Rule" id="MF_00087"/>
    </source>
</evidence>
<dbReference type="AlphaFoldDB" id="A0A0L6W6D1"/>
<evidence type="ECO:0000313" key="20">
    <source>
        <dbReference type="Proteomes" id="UP000037175"/>
    </source>
</evidence>
<dbReference type="Gene3D" id="3.30.460.30">
    <property type="entry name" value="Glutamyl-tRNA reductase, N-terminal domain"/>
    <property type="match status" value="1"/>
</dbReference>
<dbReference type="RefSeq" id="WP_052216405.1">
    <property type="nucleotide sequence ID" value="NZ_LGTE01000001.1"/>
</dbReference>
<dbReference type="NCBIfam" id="TIGR01035">
    <property type="entry name" value="hemA"/>
    <property type="match status" value="1"/>
</dbReference>
<dbReference type="Proteomes" id="UP000037175">
    <property type="component" value="Unassembled WGS sequence"/>
</dbReference>
<dbReference type="Gene3D" id="3.40.50.720">
    <property type="entry name" value="NAD(P)-binding Rossmann-like Domain"/>
    <property type="match status" value="1"/>
</dbReference>
<evidence type="ECO:0000256" key="11">
    <source>
        <dbReference type="PIRSR" id="PIRSR000445-2"/>
    </source>
</evidence>
<evidence type="ECO:0000259" key="17">
    <source>
        <dbReference type="Pfam" id="PF01488"/>
    </source>
</evidence>
<dbReference type="InterPro" id="IPR036343">
    <property type="entry name" value="GluRdtase_N_sf"/>
</dbReference>
<comment type="pathway">
    <text evidence="1 9 14">Porphyrin-containing compound metabolism; protoporphyrin-IX biosynthesis; 5-aminolevulinate from L-glutamyl-tRNA(Glu): step 1/2.</text>
</comment>
<evidence type="ECO:0000256" key="14">
    <source>
        <dbReference type="RuleBase" id="RU000584"/>
    </source>
</evidence>
<evidence type="ECO:0000256" key="1">
    <source>
        <dbReference type="ARBA" id="ARBA00005059"/>
    </source>
</evidence>
<feature type="region of interest" description="Disordered" evidence="15">
    <location>
        <begin position="428"/>
        <end position="458"/>
    </location>
</feature>
<dbReference type="PROSITE" id="PS00747">
    <property type="entry name" value="GLUTR"/>
    <property type="match status" value="1"/>
</dbReference>
<evidence type="ECO:0000256" key="4">
    <source>
        <dbReference type="ARBA" id="ARBA00022857"/>
    </source>
</evidence>
<dbReference type="FunFam" id="3.40.50.720:FF:000031">
    <property type="entry name" value="Glutamyl-tRNA reductase"/>
    <property type="match status" value="1"/>
</dbReference>
<keyword evidence="6 9" id="KW-0627">Porphyrin biosynthesis</keyword>
<dbReference type="Pfam" id="PF00745">
    <property type="entry name" value="GlutR_dimer"/>
    <property type="match status" value="1"/>
</dbReference>
<dbReference type="GO" id="GO:0019353">
    <property type="term" value="P:protoporphyrinogen IX biosynthetic process from glutamate"/>
    <property type="evidence" value="ECO:0007669"/>
    <property type="project" value="TreeGrafter"/>
</dbReference>
<comment type="caution">
    <text evidence="19">The sequence shown here is derived from an EMBL/GenBank/DDBJ whole genome shotgun (WGS) entry which is preliminary data.</text>
</comment>
<dbReference type="UniPathway" id="UPA00251">
    <property type="reaction ID" value="UER00316"/>
</dbReference>
<feature type="compositionally biased region" description="Low complexity" evidence="15">
    <location>
        <begin position="443"/>
        <end position="458"/>
    </location>
</feature>
<dbReference type="FunFam" id="3.30.460.30:FF:000001">
    <property type="entry name" value="Glutamyl-tRNA reductase"/>
    <property type="match status" value="1"/>
</dbReference>
<dbReference type="EC" id="1.2.1.70" evidence="3 9"/>
<feature type="binding site" evidence="9 12">
    <location>
        <begin position="190"/>
        <end position="195"/>
    </location>
    <ligand>
        <name>NADP(+)</name>
        <dbReference type="ChEBI" id="CHEBI:58349"/>
    </ligand>
</feature>
<feature type="domain" description="Glutamyl-tRNA reductase N-terminal" evidence="18">
    <location>
        <begin position="6"/>
        <end position="156"/>
    </location>
</feature>
<evidence type="ECO:0000256" key="2">
    <source>
        <dbReference type="ARBA" id="ARBA00005916"/>
    </source>
</evidence>
<dbReference type="InterPro" id="IPR036291">
    <property type="entry name" value="NAD(P)-bd_dom_sf"/>
</dbReference>
<protein>
    <recommendedName>
        <fullName evidence="8 9">Glutamyl-tRNA reductase</fullName>
        <shortName evidence="9">GluTR</shortName>
        <ecNumber evidence="3 9">1.2.1.70</ecNumber>
    </recommendedName>
</protein>
<organism evidence="19 20">
    <name type="scientific">Thermincola ferriacetica</name>
    <dbReference type="NCBI Taxonomy" id="281456"/>
    <lineage>
        <taxon>Bacteria</taxon>
        <taxon>Bacillati</taxon>
        <taxon>Bacillota</taxon>
        <taxon>Clostridia</taxon>
        <taxon>Eubacteriales</taxon>
        <taxon>Thermincolaceae</taxon>
        <taxon>Thermincola</taxon>
    </lineage>
</organism>
<keyword evidence="5 9" id="KW-0560">Oxidoreductase</keyword>
<evidence type="ECO:0000256" key="3">
    <source>
        <dbReference type="ARBA" id="ARBA00012970"/>
    </source>
</evidence>
<evidence type="ECO:0000256" key="13">
    <source>
        <dbReference type="PIRSR" id="PIRSR000445-4"/>
    </source>
</evidence>
<feature type="domain" description="Quinate/shikimate 5-dehydrogenase/glutamyl-tRNA reductase" evidence="17">
    <location>
        <begin position="171"/>
        <end position="307"/>
    </location>
</feature>
<evidence type="ECO:0000259" key="16">
    <source>
        <dbReference type="Pfam" id="PF00745"/>
    </source>
</evidence>
<comment type="subunit">
    <text evidence="9">Homodimer.</text>
</comment>
<comment type="domain">
    <text evidence="9">Possesses an unusual extended V-shaped dimeric structure with each monomer consisting of three distinct domains arranged along a curved 'spinal' alpha-helix. The N-terminal catalytic domain specifically recognizes the glutamate moiety of the substrate. The second domain is the NADPH-binding domain, and the third C-terminal domain is responsible for dimerization.</text>
</comment>
<feature type="site" description="Important for activity" evidence="9 13">
    <location>
        <position position="99"/>
    </location>
</feature>
<comment type="similarity">
    <text evidence="2 9 14">Belongs to the glutamyl-tRNA reductase family.</text>
</comment>
<feature type="binding site" evidence="9 11">
    <location>
        <begin position="49"/>
        <end position="52"/>
    </location>
    <ligand>
        <name>substrate</name>
    </ligand>
</feature>
<keyword evidence="4 9" id="KW-0521">NADP</keyword>
<feature type="binding site" evidence="9 11">
    <location>
        <begin position="114"/>
        <end position="116"/>
    </location>
    <ligand>
        <name>substrate</name>
    </ligand>
</feature>
<dbReference type="InterPro" id="IPR018214">
    <property type="entry name" value="GluRdtase_CS"/>
</dbReference>
<reference evidence="20" key="1">
    <citation type="submission" date="2015-07" db="EMBL/GenBank/DDBJ databases">
        <title>Complete Genome of Thermincola ferriacetica strain Z-0001T.</title>
        <authorList>
            <person name="Lusk B."/>
            <person name="Badalamenti J.P."/>
            <person name="Parameswaran P."/>
            <person name="Bond D.R."/>
            <person name="Torres C.I."/>
        </authorList>
    </citation>
    <scope>NUCLEOTIDE SEQUENCE [LARGE SCALE GENOMIC DNA]</scope>
    <source>
        <strain evidence="20">Z-0001</strain>
    </source>
</reference>
<comment type="miscellaneous">
    <text evidence="9">During catalysis, the active site Cys acts as a nucleophile attacking the alpha-carbonyl group of tRNA-bound glutamate with the formation of a thioester intermediate between enzyme and glutamate, and the concomitant release of tRNA(Glu). The thioester intermediate is finally reduced by direct hydride transfer from NADPH, to form the product GSA.</text>
</comment>
<dbReference type="Pfam" id="PF05201">
    <property type="entry name" value="GlutR_N"/>
    <property type="match status" value="1"/>
</dbReference>
<comment type="catalytic activity">
    <reaction evidence="7 9 14">
        <text>(S)-4-amino-5-oxopentanoate + tRNA(Glu) + NADP(+) = L-glutamyl-tRNA(Glu) + NADPH + H(+)</text>
        <dbReference type="Rhea" id="RHEA:12344"/>
        <dbReference type="Rhea" id="RHEA-COMP:9663"/>
        <dbReference type="Rhea" id="RHEA-COMP:9680"/>
        <dbReference type="ChEBI" id="CHEBI:15378"/>
        <dbReference type="ChEBI" id="CHEBI:57501"/>
        <dbReference type="ChEBI" id="CHEBI:57783"/>
        <dbReference type="ChEBI" id="CHEBI:58349"/>
        <dbReference type="ChEBI" id="CHEBI:78442"/>
        <dbReference type="ChEBI" id="CHEBI:78520"/>
        <dbReference type="EC" id="1.2.1.70"/>
    </reaction>
</comment>
<evidence type="ECO:0000256" key="5">
    <source>
        <dbReference type="ARBA" id="ARBA00023002"/>
    </source>
</evidence>
<evidence type="ECO:0000256" key="6">
    <source>
        <dbReference type="ARBA" id="ARBA00023244"/>
    </source>
</evidence>